<dbReference type="PROSITE" id="PS51257">
    <property type="entry name" value="PROKAR_LIPOPROTEIN"/>
    <property type="match status" value="1"/>
</dbReference>
<proteinExistence type="predicted"/>
<reference evidence="1 2" key="1">
    <citation type="submission" date="2024-04" db="EMBL/GenBank/DDBJ databases">
        <title>Flavobacterium sp. DGU38 16S ribosomal RNA gene Genome sequencing and assembly.</title>
        <authorList>
            <person name="Park S."/>
        </authorList>
    </citation>
    <scope>NUCLEOTIDE SEQUENCE [LARGE SCALE GENOMIC DNA]</scope>
    <source>
        <strain evidence="1 2">DGU38</strain>
    </source>
</reference>
<evidence type="ECO:0000313" key="1">
    <source>
        <dbReference type="EMBL" id="MEL1252539.1"/>
    </source>
</evidence>
<accession>A0ABU9IJC0</accession>
<dbReference type="EMBL" id="JBBYHS010000002">
    <property type="protein sequence ID" value="MEL1252539.1"/>
    <property type="molecule type" value="Genomic_DNA"/>
</dbReference>
<name>A0ABU9IJC0_9FLAO</name>
<comment type="caution">
    <text evidence="1">The sequence shown here is derived from an EMBL/GenBank/DDBJ whole genome shotgun (WGS) entry which is preliminary data.</text>
</comment>
<evidence type="ECO:0000313" key="2">
    <source>
        <dbReference type="Proteomes" id="UP001485226"/>
    </source>
</evidence>
<dbReference type="Proteomes" id="UP001485226">
    <property type="component" value="Unassembled WGS sequence"/>
</dbReference>
<organism evidence="1 2">
    <name type="scientific">Flavobacterium calami</name>
    <dbReference type="NCBI Taxonomy" id="3139144"/>
    <lineage>
        <taxon>Bacteria</taxon>
        <taxon>Pseudomonadati</taxon>
        <taxon>Bacteroidota</taxon>
        <taxon>Flavobacteriia</taxon>
        <taxon>Flavobacteriales</taxon>
        <taxon>Flavobacteriaceae</taxon>
        <taxon>Flavobacterium</taxon>
    </lineage>
</organism>
<protein>
    <recommendedName>
        <fullName evidence="3">Beta-lactamase enzyme family protein</fullName>
    </recommendedName>
</protein>
<evidence type="ECO:0008006" key="3">
    <source>
        <dbReference type="Google" id="ProtNLM"/>
    </source>
</evidence>
<sequence>MKSNFKFKLKNYGQMFFVLFAIFVGCKRVEKTNDSQLAVEKKVEISSKEIQRILNTKVNLESNLVTDDVTFSLPDNYYFQTSTIDTKDLGEDAKIGKIDLKTKEGYDMVQLTNSLFTLTQLADEYVNVIKDDRPNLLTIEDLKKDRDIDTVYYENKNSIVFSEGKTFTTLHFQYDPKTGSYYIYNGEISWSKEISQEDKLDLAFYFLRNAKNLLSTNLTKQEFEWKDYVENRPKFEINMMKYFFKNFNKEINTFLSVGESSAPAYNGYSFIKLHRITPGKEGLFYDYLNKLAEGKFREAYEEGWAKDLFYSEKQLKITPKGNASVVEITDLYEGKVYSREFMVFTIFNQNHKSFILKTDNRLNEKVVDFYAKMFNYYSENNTLELSK</sequence>
<keyword evidence="2" id="KW-1185">Reference proteome</keyword>
<gene>
    <name evidence="1" type="ORF">AAEO57_02025</name>
</gene>